<name>A0ABP0D9K1_9PEZI</name>
<comment type="caution">
    <text evidence="3">The sequence shown here is derived from an EMBL/GenBank/DDBJ whole genome shotgun (WGS) entry which is preliminary data.</text>
</comment>
<dbReference type="Pfam" id="PF10615">
    <property type="entry name" value="DUF2470"/>
    <property type="match status" value="1"/>
</dbReference>
<gene>
    <name evidence="3" type="ORF">SEPCBS57363_001319</name>
</gene>
<evidence type="ECO:0000259" key="2">
    <source>
        <dbReference type="Pfam" id="PF10615"/>
    </source>
</evidence>
<keyword evidence="1" id="KW-1133">Transmembrane helix</keyword>
<dbReference type="InterPro" id="IPR037119">
    <property type="entry name" value="Haem_oxidase_HugZ-like_sf"/>
</dbReference>
<dbReference type="Gene3D" id="3.20.180.10">
    <property type="entry name" value="PNP-oxidase-like"/>
    <property type="match status" value="1"/>
</dbReference>
<dbReference type="InterPro" id="IPR019595">
    <property type="entry name" value="DUF2470"/>
</dbReference>
<feature type="transmembrane region" description="Helical" evidence="1">
    <location>
        <begin position="220"/>
        <end position="239"/>
    </location>
</feature>
<feature type="transmembrane region" description="Helical" evidence="1">
    <location>
        <begin position="132"/>
        <end position="152"/>
    </location>
</feature>
<keyword evidence="1" id="KW-0472">Membrane</keyword>
<accession>A0ABP0D9K1</accession>
<evidence type="ECO:0000313" key="3">
    <source>
        <dbReference type="EMBL" id="CAK7264905.1"/>
    </source>
</evidence>
<feature type="transmembrane region" description="Helical" evidence="1">
    <location>
        <begin position="189"/>
        <end position="208"/>
    </location>
</feature>
<dbReference type="EMBL" id="CAWUOM010000013">
    <property type="protein sequence ID" value="CAK7264905.1"/>
    <property type="molecule type" value="Genomic_DNA"/>
</dbReference>
<dbReference type="PANTHER" id="PTHR37783">
    <property type="entry name" value="MEMBRANE PROTEIN, PUTATIVE (AFU_ORTHOLOGUE AFUA_1G04315)-RELATED"/>
    <property type="match status" value="1"/>
</dbReference>
<reference evidence="3 4" key="1">
    <citation type="submission" date="2024-01" db="EMBL/GenBank/DDBJ databases">
        <authorList>
            <person name="Allen C."/>
            <person name="Tagirdzhanova G."/>
        </authorList>
    </citation>
    <scope>NUCLEOTIDE SEQUENCE [LARGE SCALE GENOMIC DNA]</scope>
    <source>
        <strain evidence="3 4">CBS 573.63</strain>
    </source>
</reference>
<organism evidence="3 4">
    <name type="scientific">Sporothrix epigloea</name>
    <dbReference type="NCBI Taxonomy" id="1892477"/>
    <lineage>
        <taxon>Eukaryota</taxon>
        <taxon>Fungi</taxon>
        <taxon>Dikarya</taxon>
        <taxon>Ascomycota</taxon>
        <taxon>Pezizomycotina</taxon>
        <taxon>Sordariomycetes</taxon>
        <taxon>Sordariomycetidae</taxon>
        <taxon>Ophiostomatales</taxon>
        <taxon>Ophiostomataceae</taxon>
        <taxon>Sporothrix</taxon>
    </lineage>
</organism>
<keyword evidence="4" id="KW-1185">Reference proteome</keyword>
<dbReference type="Proteomes" id="UP001642501">
    <property type="component" value="Unassembled WGS sequence"/>
</dbReference>
<dbReference type="PANTHER" id="PTHR37783:SF1">
    <property type="entry name" value="MEMBRANE PROTEIN, PUTATIVE (AFU_ORTHOLOGUE AFUA_1G04315)-RELATED"/>
    <property type="match status" value="1"/>
</dbReference>
<feature type="domain" description="DUF2470" evidence="2">
    <location>
        <begin position="10"/>
        <end position="87"/>
    </location>
</feature>
<sequence length="257" mass="28399">MAEIDTKSKQATMAHMNRDHSLDLGLYLRFVNGLSAKQLAAEGDPEMVDIDLKAMYIRTSTTGTVHVVPLNPPMAAWGERRRRLIDLAMEARQAFGVPLPEHGPPSNAQTGTDASGAPASSKQLIKFGYPGVIDLAVLSAVVFFFVLCGQVYTGRDAASAAVWARAFAAIGLTEKNFVLGGPDGFRRLLRIMCFPILLIHLAEAWWMTKTRLAAHNMKPLSLHWSLWTVFTFWIGFGSFHRFDRLARKQALAATKTK</sequence>
<evidence type="ECO:0000313" key="4">
    <source>
        <dbReference type="Proteomes" id="UP001642501"/>
    </source>
</evidence>
<proteinExistence type="predicted"/>
<keyword evidence="1" id="KW-0812">Transmembrane</keyword>
<protein>
    <recommendedName>
        <fullName evidence="2">DUF2470 domain-containing protein</fullName>
    </recommendedName>
</protein>
<evidence type="ECO:0000256" key="1">
    <source>
        <dbReference type="SAM" id="Phobius"/>
    </source>
</evidence>